<sequence>MKLLQYEEEDFLNGLTALIENEYNLEVKKIDVMNCGNYVLTSKKEKIHVLNLDCTESHLIFINGIYDYTREKGFKKTNKIYATAKGKKYISFKNRFYMLSAFIEDDYQGNFPLEGNEIKFIKTMAEFHKCSMGYSPPQGGRYKCDWGKWMEKYKKQYRCLKRYREQLENKTGRSDFEENYIKYSPMFLEKMDKAIKILKQSSYIDIVEKSMISRQIVLGSFKLSNFYIKNSDVYLKTLNKCRYDIVERDIADFLEKIAEYDYKKGIKLIKSLIKEYEDKNCLDSNSINIIKAFLIFPQEIEKVCSRFYKGKDKWSEELYLKKLLYAIDLEDRKSKIADALSFQSFS</sequence>
<dbReference type="PANTHER" id="PTHR39179">
    <property type="entry name" value="SPORE COAT PROTEIN I"/>
    <property type="match status" value="1"/>
</dbReference>
<dbReference type="Gene3D" id="3.30.200.20">
    <property type="entry name" value="Phosphorylase Kinase, domain 1"/>
    <property type="match status" value="1"/>
</dbReference>
<accession>A0A0P8W7B5</accession>
<gene>
    <name evidence="1" type="primary">cotI_2</name>
    <name evidence="1" type="ORF">OXPF_16380</name>
</gene>
<dbReference type="SUPFAM" id="SSF56112">
    <property type="entry name" value="Protein kinase-like (PK-like)"/>
    <property type="match status" value="1"/>
</dbReference>
<dbReference type="EMBL" id="LKET01000029">
    <property type="protein sequence ID" value="KPU44555.1"/>
    <property type="molecule type" value="Genomic_DNA"/>
</dbReference>
<proteinExistence type="predicted"/>
<comment type="caution">
    <text evidence="1">The sequence shown here is derived from an EMBL/GenBank/DDBJ whole genome shotgun (WGS) entry which is preliminary data.</text>
</comment>
<evidence type="ECO:0000313" key="2">
    <source>
        <dbReference type="Proteomes" id="UP000050326"/>
    </source>
</evidence>
<dbReference type="RefSeq" id="WP_054874706.1">
    <property type="nucleotide sequence ID" value="NZ_LKET01000029.1"/>
</dbReference>
<keyword evidence="1" id="KW-0167">Capsid protein</keyword>
<evidence type="ECO:0000313" key="1">
    <source>
        <dbReference type="EMBL" id="KPU44555.1"/>
    </source>
</evidence>
<protein>
    <submittedName>
        <fullName evidence="1">Spore coat protein I</fullName>
    </submittedName>
</protein>
<keyword evidence="2" id="KW-1185">Reference proteome</keyword>
<dbReference type="InterPro" id="IPR047175">
    <property type="entry name" value="CotS-like"/>
</dbReference>
<keyword evidence="1" id="KW-0946">Virion</keyword>
<dbReference type="Proteomes" id="UP000050326">
    <property type="component" value="Unassembled WGS sequence"/>
</dbReference>
<dbReference type="PANTHER" id="PTHR39179:SF1">
    <property type="entry name" value="SPORE COAT PROTEIN I"/>
    <property type="match status" value="1"/>
</dbReference>
<dbReference type="AlphaFoldDB" id="A0A0P8W7B5"/>
<organism evidence="1 2">
    <name type="scientific">Oxobacter pfennigii</name>
    <dbReference type="NCBI Taxonomy" id="36849"/>
    <lineage>
        <taxon>Bacteria</taxon>
        <taxon>Bacillati</taxon>
        <taxon>Bacillota</taxon>
        <taxon>Clostridia</taxon>
        <taxon>Eubacteriales</taxon>
        <taxon>Clostridiaceae</taxon>
        <taxon>Oxobacter</taxon>
    </lineage>
</organism>
<dbReference type="STRING" id="36849.OXPF_16380"/>
<dbReference type="InterPro" id="IPR011009">
    <property type="entry name" value="Kinase-like_dom_sf"/>
</dbReference>
<dbReference type="Gene3D" id="3.90.1200.10">
    <property type="match status" value="1"/>
</dbReference>
<reference evidence="1 2" key="1">
    <citation type="submission" date="2015-09" db="EMBL/GenBank/DDBJ databases">
        <title>Genome sequence of Oxobacter pfennigii DSM 3222.</title>
        <authorList>
            <person name="Poehlein A."/>
            <person name="Bengelsdorf F.R."/>
            <person name="Schiel-Bengelsdorf B."/>
            <person name="Duerre P."/>
            <person name="Daniel R."/>
        </authorList>
    </citation>
    <scope>NUCLEOTIDE SEQUENCE [LARGE SCALE GENOMIC DNA]</scope>
    <source>
        <strain evidence="1 2">DSM 3222</strain>
    </source>
</reference>
<dbReference type="GO" id="GO:0042601">
    <property type="term" value="C:endospore-forming forespore"/>
    <property type="evidence" value="ECO:0007669"/>
    <property type="project" value="TreeGrafter"/>
</dbReference>
<dbReference type="OrthoDB" id="1928514at2"/>
<name>A0A0P8W7B5_9CLOT</name>